<dbReference type="SUPFAM" id="SSF141530">
    <property type="entry name" value="PTSIIA/GutA-like"/>
    <property type="match status" value="1"/>
</dbReference>
<dbReference type="InterPro" id="IPR004716">
    <property type="entry name" value="PTS_IIA_glucitol/sorbitol-sp"/>
</dbReference>
<protein>
    <submittedName>
        <fullName evidence="2">PTS system glucitol/sorbitol-specific IIA component</fullName>
    </submittedName>
</protein>
<dbReference type="Gene3D" id="2.40.33.40">
    <property type="entry name" value="Phosphotransferase system, glucitol/sorbitol-specific IIA component"/>
    <property type="match status" value="1"/>
</dbReference>
<keyword evidence="3" id="KW-1185">Reference proteome</keyword>
<dbReference type="PANTHER" id="PTHR40398">
    <property type="entry name" value="PTS SYSTEM GLUCITOL/SORBITOL-SPECIFIC EIIA COMPONENT"/>
    <property type="match status" value="1"/>
</dbReference>
<gene>
    <name evidence="2" type="ORF">HNR32_000943</name>
</gene>
<dbReference type="GO" id="GO:0009401">
    <property type="term" value="P:phosphoenolpyruvate-dependent sugar phosphotransferase system"/>
    <property type="evidence" value="ECO:0007669"/>
    <property type="project" value="InterPro"/>
</dbReference>
<reference evidence="2 3" key="1">
    <citation type="submission" date="2020-08" db="EMBL/GenBank/DDBJ databases">
        <title>Genomic Encyclopedia of Type Strains, Phase IV (KMG-IV): sequencing the most valuable type-strain genomes for metagenomic binning, comparative biology and taxonomic classification.</title>
        <authorList>
            <person name="Goeker M."/>
        </authorList>
    </citation>
    <scope>NUCLEOTIDE SEQUENCE [LARGE SCALE GENOMIC DNA]</scope>
    <source>
        <strain evidence="2 3">DSM 24661</strain>
    </source>
</reference>
<comment type="caution">
    <text evidence="2">The sequence shown here is derived from an EMBL/GenBank/DDBJ whole genome shotgun (WGS) entry which is preliminary data.</text>
</comment>
<dbReference type="PANTHER" id="PTHR40398:SF1">
    <property type="entry name" value="PTS SYSTEM GLUCITOL_SORBITOL-SPECIFIC EIIA COMPONENT"/>
    <property type="match status" value="1"/>
</dbReference>
<name>A0A840UFN0_9FIRM</name>
<evidence type="ECO:0000313" key="2">
    <source>
        <dbReference type="EMBL" id="MBB5335809.1"/>
    </source>
</evidence>
<dbReference type="GO" id="GO:0005737">
    <property type="term" value="C:cytoplasm"/>
    <property type="evidence" value="ECO:0007669"/>
    <property type="project" value="InterPro"/>
</dbReference>
<dbReference type="Pfam" id="PF03829">
    <property type="entry name" value="PTSIIA_gutA"/>
    <property type="match status" value="1"/>
</dbReference>
<dbReference type="InterPro" id="IPR036665">
    <property type="entry name" value="PTS_IIA_glucitol/sorbitol_sf"/>
</dbReference>
<dbReference type="EMBL" id="JACHFH010000008">
    <property type="protein sequence ID" value="MBB5335809.1"/>
    <property type="molecule type" value="Genomic_DNA"/>
</dbReference>
<organism evidence="2 3">
    <name type="scientific">Pectinatus brassicae</name>
    <dbReference type="NCBI Taxonomy" id="862415"/>
    <lineage>
        <taxon>Bacteria</taxon>
        <taxon>Bacillati</taxon>
        <taxon>Bacillota</taxon>
        <taxon>Negativicutes</taxon>
        <taxon>Selenomonadales</taxon>
        <taxon>Selenomonadaceae</taxon>
        <taxon>Pectinatus</taxon>
    </lineage>
</organism>
<dbReference type="Proteomes" id="UP000559117">
    <property type="component" value="Unassembled WGS sequence"/>
</dbReference>
<dbReference type="AlphaFoldDB" id="A0A840UFN0"/>
<dbReference type="RefSeq" id="WP_183860131.1">
    <property type="nucleotide sequence ID" value="NZ_JACHFH010000008.1"/>
</dbReference>
<evidence type="ECO:0000256" key="1">
    <source>
        <dbReference type="PROSITE-ProRule" id="PRU00420"/>
    </source>
</evidence>
<accession>A0A840UFN0</accession>
<dbReference type="GO" id="GO:0008982">
    <property type="term" value="F:protein-N(PI)-phosphohistidine-sugar phosphotransferase activity"/>
    <property type="evidence" value="ECO:0007669"/>
    <property type="project" value="InterPro"/>
</dbReference>
<proteinExistence type="predicted"/>
<evidence type="ECO:0000313" key="3">
    <source>
        <dbReference type="Proteomes" id="UP000559117"/>
    </source>
</evidence>
<dbReference type="PROSITE" id="PS51097">
    <property type="entry name" value="PTS_EIIA_TYPE_5"/>
    <property type="match status" value="1"/>
</dbReference>
<sequence length="117" mass="12423">MKFNVEITTVGPMANDLLTAGDMVIFEQCEMEALAEVCFMHTKGELKDNVAVGDKVVIGSEAYTVAAVGDEAQHTLATLGHCTFKFIDEPTTELPGQINLKGADVPVPKVGDIISIG</sequence>
<feature type="modified residue" description="Phosphohistidine; by HPr" evidence="1">
    <location>
        <position position="41"/>
    </location>
</feature>